<accession>A0A4C1TH16</accession>
<name>A0A4C1TH16_EUMVA</name>
<dbReference type="AlphaFoldDB" id="A0A4C1TH16"/>
<comment type="caution">
    <text evidence="1">The sequence shown here is derived from an EMBL/GenBank/DDBJ whole genome shotgun (WGS) entry which is preliminary data.</text>
</comment>
<dbReference type="Proteomes" id="UP000299102">
    <property type="component" value="Unassembled WGS sequence"/>
</dbReference>
<sequence>MEVVGTHGQRKGQMNKLITLVQGKVKEKRQTTKRWDDDIRKVAGITWSRVAREIRMDVGCVRPLSLFHSDESADGVEERSLVSRSRSHARLKRNATMNHSFSCVQQAFIAL</sequence>
<protein>
    <submittedName>
        <fullName evidence="1">Uncharacterized protein</fullName>
    </submittedName>
</protein>
<dbReference type="OrthoDB" id="10070851at2759"/>
<evidence type="ECO:0000313" key="1">
    <source>
        <dbReference type="EMBL" id="GBP13496.1"/>
    </source>
</evidence>
<keyword evidence="2" id="KW-1185">Reference proteome</keyword>
<evidence type="ECO:0000313" key="2">
    <source>
        <dbReference type="Proteomes" id="UP000299102"/>
    </source>
</evidence>
<proteinExistence type="predicted"/>
<organism evidence="1 2">
    <name type="scientific">Eumeta variegata</name>
    <name type="common">Bagworm moth</name>
    <name type="synonym">Eumeta japonica</name>
    <dbReference type="NCBI Taxonomy" id="151549"/>
    <lineage>
        <taxon>Eukaryota</taxon>
        <taxon>Metazoa</taxon>
        <taxon>Ecdysozoa</taxon>
        <taxon>Arthropoda</taxon>
        <taxon>Hexapoda</taxon>
        <taxon>Insecta</taxon>
        <taxon>Pterygota</taxon>
        <taxon>Neoptera</taxon>
        <taxon>Endopterygota</taxon>
        <taxon>Lepidoptera</taxon>
        <taxon>Glossata</taxon>
        <taxon>Ditrysia</taxon>
        <taxon>Tineoidea</taxon>
        <taxon>Psychidae</taxon>
        <taxon>Oiketicinae</taxon>
        <taxon>Eumeta</taxon>
    </lineage>
</organism>
<reference evidence="1 2" key="1">
    <citation type="journal article" date="2019" name="Commun. Biol.">
        <title>The bagworm genome reveals a unique fibroin gene that provides high tensile strength.</title>
        <authorList>
            <person name="Kono N."/>
            <person name="Nakamura H."/>
            <person name="Ohtoshi R."/>
            <person name="Tomita M."/>
            <person name="Numata K."/>
            <person name="Arakawa K."/>
        </authorList>
    </citation>
    <scope>NUCLEOTIDE SEQUENCE [LARGE SCALE GENOMIC DNA]</scope>
</reference>
<dbReference type="EMBL" id="BGZK01000057">
    <property type="protein sequence ID" value="GBP13496.1"/>
    <property type="molecule type" value="Genomic_DNA"/>
</dbReference>
<gene>
    <name evidence="1" type="ORF">EVAR_4241_1</name>
</gene>